<feature type="domain" description="Carrier" evidence="4">
    <location>
        <begin position="2110"/>
        <end position="2184"/>
    </location>
</feature>
<protein>
    <submittedName>
        <fullName evidence="5">Amino acid adenylation domain-containing protein</fullName>
    </submittedName>
</protein>
<dbReference type="InterPro" id="IPR006162">
    <property type="entry name" value="Ppantetheine_attach_site"/>
</dbReference>
<dbReference type="PROSITE" id="PS00012">
    <property type="entry name" value="PHOSPHOPANTETHEINE"/>
    <property type="match status" value="1"/>
</dbReference>
<dbReference type="SUPFAM" id="SSF52777">
    <property type="entry name" value="CoA-dependent acyltransferases"/>
    <property type="match status" value="10"/>
</dbReference>
<feature type="domain" description="Carrier" evidence="4">
    <location>
        <begin position="5365"/>
        <end position="5439"/>
    </location>
</feature>
<dbReference type="Pfam" id="PF00550">
    <property type="entry name" value="PP-binding"/>
    <property type="match status" value="5"/>
</dbReference>
<dbReference type="PANTHER" id="PTHR45527:SF1">
    <property type="entry name" value="FATTY ACID SYNTHASE"/>
    <property type="match status" value="1"/>
</dbReference>
<name>A0ABY9XD50_9GAMM</name>
<evidence type="ECO:0000313" key="5">
    <source>
        <dbReference type="EMBL" id="WNH00528.1"/>
    </source>
</evidence>
<dbReference type="Gene3D" id="2.30.38.10">
    <property type="entry name" value="Luciferase, Domain 3"/>
    <property type="match status" value="4"/>
</dbReference>
<organism evidence="5 6">
    <name type="scientific">Xenorhabdus griffiniae</name>
    <dbReference type="NCBI Taxonomy" id="351672"/>
    <lineage>
        <taxon>Bacteria</taxon>
        <taxon>Pseudomonadati</taxon>
        <taxon>Pseudomonadota</taxon>
        <taxon>Gammaproteobacteria</taxon>
        <taxon>Enterobacterales</taxon>
        <taxon>Morganellaceae</taxon>
        <taxon>Xenorhabdus</taxon>
    </lineage>
</organism>
<dbReference type="Gene3D" id="3.30.559.30">
    <property type="entry name" value="Nonribosomal peptide synthetase, condensation domain"/>
    <property type="match status" value="5"/>
</dbReference>
<dbReference type="Gene3D" id="3.30.559.10">
    <property type="entry name" value="Chloramphenicol acetyltransferase-like domain"/>
    <property type="match status" value="5"/>
</dbReference>
<dbReference type="CDD" id="cd05930">
    <property type="entry name" value="A_NRPS"/>
    <property type="match status" value="1"/>
</dbReference>
<dbReference type="Pfam" id="PF00501">
    <property type="entry name" value="AMP-binding"/>
    <property type="match status" value="5"/>
</dbReference>
<evidence type="ECO:0000259" key="4">
    <source>
        <dbReference type="PROSITE" id="PS50075"/>
    </source>
</evidence>
<reference evidence="5 6" key="1">
    <citation type="journal article" date="2023" name="Access Microbiol">
        <title>The genome of a steinernematid-associated Pseudomonas piscis bacterium encodes the biosynthesis of insect toxins.</title>
        <authorList>
            <person name="Awori R.M."/>
            <person name="Hendre P."/>
            <person name="Amugune N.O."/>
        </authorList>
    </citation>
    <scope>NUCLEOTIDE SEQUENCE [LARGE SCALE GENOMIC DNA]</scope>
    <source>
        <strain evidence="5 6">97</strain>
    </source>
</reference>
<dbReference type="InterPro" id="IPR029058">
    <property type="entry name" value="AB_hydrolase_fold"/>
</dbReference>
<dbReference type="PROSITE" id="PS50075">
    <property type="entry name" value="CARRIER"/>
    <property type="match status" value="5"/>
</dbReference>
<comment type="cofactor">
    <cofactor evidence="1">
        <name>pantetheine 4'-phosphate</name>
        <dbReference type="ChEBI" id="CHEBI:47942"/>
    </cofactor>
</comment>
<feature type="domain" description="Carrier" evidence="4">
    <location>
        <begin position="4272"/>
        <end position="4346"/>
    </location>
</feature>
<dbReference type="PROSITE" id="PS00455">
    <property type="entry name" value="AMP_BINDING"/>
    <property type="match status" value="5"/>
</dbReference>
<dbReference type="CDD" id="cd17652">
    <property type="entry name" value="A_NRPS_CmdD_like"/>
    <property type="match status" value="2"/>
</dbReference>
<dbReference type="InterPro" id="IPR042099">
    <property type="entry name" value="ANL_N_sf"/>
</dbReference>
<dbReference type="InterPro" id="IPR009081">
    <property type="entry name" value="PP-bd_ACP"/>
</dbReference>
<dbReference type="RefSeq" id="WP_282885627.1">
    <property type="nucleotide sequence ID" value="NZ_CP133479.1"/>
</dbReference>
<dbReference type="Pfam" id="PF13193">
    <property type="entry name" value="AMP-binding_C"/>
    <property type="match status" value="5"/>
</dbReference>
<dbReference type="Gene3D" id="3.40.50.12780">
    <property type="entry name" value="N-terminal domain of ligase-like"/>
    <property type="match status" value="1"/>
</dbReference>
<dbReference type="InterPro" id="IPR020845">
    <property type="entry name" value="AMP-binding_CS"/>
</dbReference>
<dbReference type="Proteomes" id="UP001300348">
    <property type="component" value="Chromosome"/>
</dbReference>
<dbReference type="InterPro" id="IPR025110">
    <property type="entry name" value="AMP-bd_C"/>
</dbReference>
<keyword evidence="2" id="KW-0596">Phosphopantetheine</keyword>
<dbReference type="SUPFAM" id="SSF53474">
    <property type="entry name" value="alpha/beta-Hydrolases"/>
    <property type="match status" value="2"/>
</dbReference>
<evidence type="ECO:0000256" key="2">
    <source>
        <dbReference type="ARBA" id="ARBA00022450"/>
    </source>
</evidence>
<dbReference type="Pfam" id="PF00668">
    <property type="entry name" value="Condensation"/>
    <property type="match status" value="5"/>
</dbReference>
<dbReference type="EMBL" id="CP133647">
    <property type="protein sequence ID" value="WNH00528.1"/>
    <property type="molecule type" value="Genomic_DNA"/>
</dbReference>
<dbReference type="InterPro" id="IPR010071">
    <property type="entry name" value="AA_adenyl_dom"/>
</dbReference>
<dbReference type="InterPro" id="IPR023213">
    <property type="entry name" value="CAT-like_dom_sf"/>
</dbReference>
<dbReference type="CDD" id="cd19544">
    <property type="entry name" value="E-C_NRPS"/>
    <property type="match status" value="4"/>
</dbReference>
<dbReference type="NCBIfam" id="TIGR01733">
    <property type="entry name" value="AA-adenyl-dom"/>
    <property type="match status" value="5"/>
</dbReference>
<evidence type="ECO:0000313" key="6">
    <source>
        <dbReference type="Proteomes" id="UP001300348"/>
    </source>
</evidence>
<accession>A0ABY9XD50</accession>
<dbReference type="CDD" id="cd19531">
    <property type="entry name" value="LCL_NRPS-like"/>
    <property type="match status" value="1"/>
</dbReference>
<dbReference type="GeneID" id="88856192"/>
<keyword evidence="6" id="KW-1185">Reference proteome</keyword>
<dbReference type="CDD" id="cd17651">
    <property type="entry name" value="A_NRPS_VisG_like"/>
    <property type="match status" value="1"/>
</dbReference>
<keyword evidence="3" id="KW-0597">Phosphoprotein</keyword>
<dbReference type="InterPro" id="IPR000873">
    <property type="entry name" value="AMP-dep_synth/lig_dom"/>
</dbReference>
<dbReference type="CDD" id="cd17643">
    <property type="entry name" value="A_NRPS_Cytc1-like"/>
    <property type="match status" value="1"/>
</dbReference>
<dbReference type="InterPro" id="IPR020806">
    <property type="entry name" value="PKS_PP-bd"/>
</dbReference>
<evidence type="ECO:0000256" key="3">
    <source>
        <dbReference type="ARBA" id="ARBA00022553"/>
    </source>
</evidence>
<dbReference type="InterPro" id="IPR001031">
    <property type="entry name" value="Thioesterase"/>
</dbReference>
<gene>
    <name evidence="5" type="ORF">QL112_011505</name>
</gene>
<evidence type="ECO:0000256" key="1">
    <source>
        <dbReference type="ARBA" id="ARBA00001957"/>
    </source>
</evidence>
<dbReference type="SUPFAM" id="SSF47336">
    <property type="entry name" value="ACP-like"/>
    <property type="match status" value="5"/>
</dbReference>
<dbReference type="SMART" id="SM00824">
    <property type="entry name" value="PKS_TE"/>
    <property type="match status" value="1"/>
</dbReference>
<dbReference type="Gene3D" id="3.30.300.30">
    <property type="match status" value="5"/>
</dbReference>
<dbReference type="InterPro" id="IPR001242">
    <property type="entry name" value="Condensation_dom"/>
</dbReference>
<dbReference type="SUPFAM" id="SSF56801">
    <property type="entry name" value="Acetyl-CoA synthetase-like"/>
    <property type="match status" value="5"/>
</dbReference>
<dbReference type="InterPro" id="IPR036736">
    <property type="entry name" value="ACP-like_sf"/>
</dbReference>
<dbReference type="Gene3D" id="3.40.50.980">
    <property type="match status" value="8"/>
</dbReference>
<dbReference type="Gene3D" id="1.10.1200.10">
    <property type="entry name" value="ACP-like"/>
    <property type="match status" value="5"/>
</dbReference>
<proteinExistence type="predicted"/>
<dbReference type="InterPro" id="IPR045851">
    <property type="entry name" value="AMP-bd_C_sf"/>
</dbReference>
<feature type="domain" description="Carrier" evidence="4">
    <location>
        <begin position="1016"/>
        <end position="1090"/>
    </location>
</feature>
<dbReference type="Gene3D" id="3.40.50.1820">
    <property type="entry name" value="alpha/beta hydrolase"/>
    <property type="match status" value="2"/>
</dbReference>
<sequence>MTKINMNIDELKRAVLEKRLEEQLKAREGQQQPAFIKPANRHQPLPLSFAQQRLWFISQLDPAASQAYHLPVSLRLTGQLDYPALKASLDRLIARHESLRTRFVLVEGQPRQHIDPADIGFALSCHDLRLLDPALHTQRVAELADSEAQAPFDFTQGPLIRAQLLQLADDEHVLLLTLHHIITDGWSIGVLVQELVTFYRAALDGQPDPLPPLPIQYADYAVWQQEQLQGTAFTEQRDFWCSQLADAPALLTLPTDRPRPAVQTYAGNQVPVHIDADLLASLKELGQRHHTTLFMTVLSAWGLVLARLSGQNDIVIGTPVANRPHQELEGLMGFFVNTLALRISCHDNFRVTDLLAQVRERALAAYSHQDLPFEQVVEALQPERSLSYNPLFQVMLALNNTPAQELSLPGLQLTTIAQEHHSTHFDLTLSLSETEAGLVGELEYATDLFDAATVERIAGYFNNVLTAMVTDDTQLIATLPMLPASERQQLLVDFNATQIDFPQAALIHQLIEARAAQHSDTLAVIYEDQTLSYGELNHRANQLAHYLIALGVHPDDRVAICAERSLEMIVGFLAILKAGGAYVPLDPAYPSERLAYMLDDAAPVALLTQSGLTQSEWFVQFNTLPTVLLDNPEPCLANQPTDNPNPQALELMPHHLAYVIYTSGSTGQPKGVMVEHQSLCNLIATQQHTLSLTTDSRVLQFASNSFDASIWECCMALIAGARLYLAKRTHLLPGAILSRYLTDQAISHILLSPTALAAMDSLPDTLQTLLVGGEACPPTLVKRWSPGRQMLNAYGPTETTVCATLYPCISSDESATDNPPPIGRPIANTRIYILDAHGQPVPRGVAGEIYIAGAGVARGYLNRPELTTERFLTDPFSSQPDARMYKTGDLGRWLPEGNIEYLGRNDFQVKLRGFRIELEEIETQLSQCDGVREAIVLAREDEPGQKRLVAYLLPQEGVELVPAKLRQQLSQHLADYMLPSAFVTLTDFPLTPNGKLDRQALPAPDSSAVVTQGYEPPHGRIETALAQIWQDLLGLERVSRHDHFFELGGHSLMIVSLIEELRNLGWRLDVRSVFASPILTDMAQTIQHDTQAFVVPPNLIPEDCSAITPDMLPLVSLSQAEIDAIVDTVSGGARNVQDIYPLSPLQEGILFHHLLQTQGDNYLLQSLLAFDTRDRLDNFLTALQQVINRHDILRTAIFWQGLEQPVQVVWRQAQLDIKIFTPTAAQDDISAQLQAYTDPRQHRINLNHAPLFIANIAHDPIQDEWLLALRFHHLVSDHLTLELILTEIAQILRGNAKTLPTMLPYRNFIAQTLSVPVAEHEAYFRDQLADIDEPTTPFGILNVPSDNSAINTHRLPLNPTLAKAIRSQARRLGISPSVLFHVAWAQVLAHTSGRDDVVFGSVLLGRLQGGAGADRILGMFINTLPLRISLDGCSVQDIVQDTYHNLITLLEHEQTPLVLAQRCSGVEQPMPLFSSLLNYRHSSSGETEAVDTIWTGIRTLSAEERTNYPITLSVDDLGNGFQLTTQTISEIAPERINTYLATAISGLIDALVHNPQQRIRDIPILPAAERQQLLTGFNATQVDFPQETLLHQLIEAQVAKTPNATAVVYGNQSLSYEALNRHANRLAHHLIELGVHHDDRVAICVERSLEMVVGLLAILKAGGAYVPLDPAYPAERLTYMLDDAAPVVLLTQATLCDKLDSTVPVILLDNILNNPESFLAAQPADNPDAQALGLTSRHLAYVIYTSGSTGMPKGVMVEHANVIRLLAATQTRFQFDDKDVWTLFHSFAFDFSVWELWGALAYGGRLVVISAECARSPQLFYSLLCREHVTILNQTPSAFRSLIAAQGVEGVAEHALRCIIFGGEALELHTLVPWVARNPTAQTRLVNMYGITEITVHATYHELTEADIYSGRGSLIGQPLADLRIYILDPHGQPAPLGVAGEIYIVGDGVTRGYLNRPELTAERFLTDPFSSQPDARMYKTGDLGRWLPDGNIEYLGRNDFQVKLRGFRIELGEIEAKLEQCDGVREAVVLAREDEPGQKRLVAYLRPLEGAELIPAKLRQQLTQHLADYMLPSAFVTLETFPLTPNGKLDRQALPAPDLSAVVARGYEAPVGETEIALAQIWQKLLGLKQVSRHDHFFELGGHSLMIVSLTEELRKLGWQLDIRSVFSSPVLTDMAQAIQREVCAFAVPPNRIPEDCTAITPDMLPLVSLSQAEIDTLVEQIPGGAGNVQDIYPLAPLQEGILFHHLLQAQGDNYLLQSLLAFDTRERLDAFLAALQHVIDRHDILRTAAYWQDLAQPVQVVWRQASLIVREFIPASVGDIPAQLLAHTDPRQHRINLNQAPLFTADIAPNPAQDEWLLALRFHHLVSDHLTMELILAEITLILQGKTEKLPTVLPYRNFIAQILSVPITDHEAYFRAQLADINEPTAPFGILKVQTDNDLITEAHLSIAPDLAKAIRTQARRFGVSPSVLFHVAWAQVLAHTSGRDDVVFGSVLLGRLQGGAGSDQILGMFINTLPLRISLTGRTVQDIVQDTYHNLTTLLEHEQSPLVLAQQCSGVELPMPLFSTLFNYRHGPSNETAEGETEAVDTAWAGIRILTAKESTNYPITLSVDDLGNGFQLTALTVSEIAPERITTYLATAISGLVDALIHNPQQTIHDIPILPAAERQQVLADFNTTQTDFPQEALIHQLFEMQTAQHPEAIAVVYEDQTLSYGELNHRANQLAHYLIALGVHPDDRVALCAERSLEMVVGLLAILKAGGAYVPLDPAYPSERLAYMLEDAAPVALLTQSGLVQSEWLVQFNTLPTVLLDNPEPCLSTQPTSNPDAQALGLASHHLAYVIYTSGSTGQPKGVMIEHQSLCNLITTQQHTLALTANSRVLQFASNSFDACIWESCMALMAGGRLYLAKRADLLPGTILSRYLTEQAISHVLLSPTALAAMDSLPDTLQTLLVGGEACPSTLVKRWSPGRQMLNAYGPTEITVCATLYPCVATAADNPPPIGRPIANTRIYILDAHDQPVPHGVTGEIYIAGAGVARGYLNRPELTAERFLTDPFVSQPDARMYKTGDLGRWLPDGNIEYLGRNDAQVKLRGFRIELGEIEAKLTQCDGVREAVVIAREDEPGQKRLVAYLLPQEGSGLVPAELHQQLAQYLADYMLPSAFVTLDTFPLTPNGKLDRQALPAPDLSAVVTRNYEAPVGEREIILAQIWQKLLGLEQISRHDHFFKLGGHSLIIVSLVEELRNLGWQLEVRSVFSSPVLTDMAQAIQYGSHTFVVPPNRIPQNCTDITPDMLPLVSLSQTEIDAIVEQISGGAMNVQDIYPLSPLQEGILFHHLLQSQGDSYLLRSLLAFDTRTRLDNFLDALQQVINRHDILRTAVYWQGLEQPVQVVWRQAPLTIHEFIPTTTVDIPAQLQDYTDPRQHQIDLNRAPLFATDIAHDPVQNEWLLALRFHHLVSDHMTLELIFAEIAQILQGNAKTLPTMLPYRNFIAQTLHVPAAEHETYFRSQLADIDEPTAPFGILNVPNDNSVINEHRLLLDPTLAKTIRSQARHIGVSPSVLFHVAWGQVLARTSGRDDVVFGSVLLGRLQGGAGADHILGMFINTLPLRITLGGRTARDIVQDTYHNLTALLEHEQAPLALAQRCSGVAQPMPLFSTLLNYRHSQPNTNDTVWDGIRLLLSEERTNYPLTLSVDDLGEAFSISIKSVTTIDPARIADYLVTTISNLVEALMNEPQRPVLGLSILPDAEYQQLLTEFNTTRTDFPQGILIHELFEQQAARTPDATAVVFGDFSFSYHELNRRANCLAHHLITVGVRPDDRIAICVERGLEMMVGLLAILKAGGAYVPLDPTYPAERLAYMIDDAAPVALLTQSAFIDMLDCALPDILLDIQSPALFDKGTENNPDAQTLELTPHHLAYVIYTSGSTGQPKGVMVAHRNVINLHTGLNAALALNPPCRIAMNASIVFDASVKIWLQLLSGHTLIIVPEEIRADSQQLWRYFARHLVDMFDCTPIQLQWLLEAGLGTRAGYQPKLALIGGDSIPPSTWSRLQEIETTRFINVYGPTECTVDATLCPVSSALSQPSIGRPIANTQIYILDTQCQLLPLGVAGEIYIGGTGVARGYLNRPELTAERFLADPFSSQPDARMYKTGDLGRWLPDGNIEYLGRNDFQVKLRGFRIELGEIEAKLTQCDGVREAAVIVREDKPGQKRLVAYLLPQEGVELVPAELRQQLTQYLADYMLPSAFVTLDTFPLTPNGKLDRQALPAPDLSAAVTCNYEAPVGEREIALAQIWQKLLGLEQISRHDHFFKLGGHSLIIVSLVEELRNLGWQLEIRSVFSSPVLTDMAQAIQHESHTFVVPPNRIPENCTAITPDMLPLVSLSQAEIDTLVEQIPGGAMNVQDIYPLAPLQEGILFHHLLQSQGDIYLLRSLLAFDTRTRLDNFLDALQQVINRHDILRTAVYWQGLEQPVQVVWRQAPLTIHEFIPTTTVDIPAQLQAYTDPRQHQINLNQAPLFAIDIAHDPVQNEWILALRFHHLVSDHMTLELIFAEIAQILQGNAKTLPTMLPYRNFIAQTLRVPAAEHETYFRSQLADIDEPTAPFGILDVPNDNSVIDEHRLLLDPTLAKTIRSQVRHIGVSPSVLFHVAWGQVLAQTSGRDDVVFGSVLLGRLQGGAGADRILGMFINTLPVRIQLQARTVKQAVQETYQRLSELLDHEQTPLAIAQRCSGVPASLPLFNSLLNFRHSPRDEEAAHSSVWNGIQVLDSEERSNYPLSLDVDDFDDGFVLTAQCSQQINPVRITAYMKTALEGIVAALQYAPEQPIHAIDILPRAERTQLLETFNDNVVSYPQDALIHQLFEQQAVRTPDAIALVFGENELSYAALNRQANQLAHQLIEAGVRPDDRVAICVDRSLDLIIGLYAILKAGAGYVPLDPEYPAERLAYQLSDSKPVLLLTQHPLQGLLPISDIPVWLLDDESHRNNVAKQPIHNPDIQLQPHHLAYIIYTSGSTGQPKGVMLEHRNVVNFIHAQHQTSEPQSGDRILQFATIAFDTSVSDIFPTLASGATLVLRPAHIRVPDTEFVDLLNKQKITIMDMPTAFWHQWVQEMMAGRSGFGQYLRTVIVGGEKAELRHLISWQSIPETQSCRWINSYGPTETTVIATTLKVDGTSTLSTDITNNIPIGYPLPNTRIYILDTHGRPVPIGVSGEIHIGGAGVARGYLNRPDLTAEKFVADPFSNQPDARMYKTGDLGRWLPDGAIEYLERNDFQVKLRGFRIELGEIEARLTQCDGVREAVVIAREDEPGQKRLVAYLLPQEGSELVPTELRQQLAQYLADYMLPSAFVTLDSFPLTPNGKLDRQAFPVPDQSAFAVRGYESPIDKTEITLAQIWQDLLGLERISRHDHFFELGGHSLLAIQLLNRMREQNMQVSLTTLFAHPTLCDLALTVKKQFVMPVSPFDANPVPLSPTGTLRPLFLVHETSGDPLVYSPLATLLPPELPVYALQALGIHTLEHPPESIEALAACHIQAIRRLQPQGPYRLMGWSIGGLIAYEIAQQLTRDGETVTFLGMIDSYYHTHKNSDNPSVDEEARRIELIISALHTQKMIGDEEALAELHSLSNLEQVLDHCIERQWLSAGITREDILLRVYTADMITQLDQGYIAQKSALPVHLYTAEELVNSDSWHGWHDIVGHDSVLHPIGGTHFSIMHPPLLNQIVDSITENLPDIPSFDPLVMIQQGTPSISPLFCLPGAGASPSSLLELALSFPAQLPVYALQARGFMIEHHSPYRSVEGAARAYIQNIRQIQPHGPYHLLGHSFGGWIAFEIALQLQAEGEQVSELILIDTDEPDQQGSALKSVNRIETIMELIDIYNMILNQPLPLARQDFANLTTDEQIQYLHSALIKAGLFPAKTPISLLQGIVSVMQANLNTSYIPRDRYEGRVHLVNAEEGDKDERRTRETQWRLLVAELDTMVVPGNHMTLLSAPHVEQWVTRLWQNIEKLSQLNG</sequence>
<dbReference type="NCBIfam" id="NF003417">
    <property type="entry name" value="PRK04813.1"/>
    <property type="match status" value="5"/>
</dbReference>
<dbReference type="InterPro" id="IPR020802">
    <property type="entry name" value="TesA-like"/>
</dbReference>
<dbReference type="PANTHER" id="PTHR45527">
    <property type="entry name" value="NONRIBOSOMAL PEPTIDE SYNTHETASE"/>
    <property type="match status" value="1"/>
</dbReference>
<feature type="domain" description="Carrier" evidence="4">
    <location>
        <begin position="3194"/>
        <end position="3268"/>
    </location>
</feature>
<dbReference type="Pfam" id="PF00975">
    <property type="entry name" value="Thioesterase"/>
    <property type="match status" value="2"/>
</dbReference>
<dbReference type="SMART" id="SM00823">
    <property type="entry name" value="PKS_PP"/>
    <property type="match status" value="2"/>
</dbReference>